<feature type="transmembrane region" description="Helical" evidence="1">
    <location>
        <begin position="34"/>
        <end position="53"/>
    </location>
</feature>
<sequence length="597" mass="67153">MDPASNRPSSREESRRAAASASLWPGMRSQSVRAMLLILVIGFVADFLLFNHFGIYEDDYLFTLIPANWSALHLYYNAVYAIQSWPQGRPGWWLINPTLTWLCAQTGTLGTFYLLLFAISSLSAFCIYRFLRVYVAFGPALCGALFFVLNPADASGAIIMHMTNYFIVLMMMLAGLRIYQGRYRTLSVLMAALVLVTYEPYFLLFGVFPIWDLLSKRGWSWKGLARYWAALAAVFVGVMLLRRHLGDDRASQMIASLGDVLHKAALAPWIGAWTNFHIDVSRPWDALTAGTPYTWAIVVISAAVLFLGVRPTERGREPGTPESDGLRREALLFVIGWIFVLVPYLYRWNEDYYPPVVTLGRLSAMHIPSGFGFSIVIASVLAAMSRAPRWLARIASFATVAYFSLLVAVGVQIQQTQMIRDWRLQKQFWQRVIDMTRDAGDGVTIIVDSDPPGGVPSEPRPTTEAFPASWMVSYSSVFFHSIFRYPASWKQPPAVYSSFLGMKTRTLPDGSVQLETPPWRTPAEWPVLKDGSFIWLEWEGMNFVRVTRPLTIGGRVLHPKPPGPPQQGIGTRPAYHLLFPAPERTWKSIADGLNYPP</sequence>
<protein>
    <recommendedName>
        <fullName evidence="3">Glycosyltransferase RgtA/B/C/D-like domain-containing protein</fullName>
    </recommendedName>
</protein>
<feature type="transmembrane region" description="Helical" evidence="1">
    <location>
        <begin position="99"/>
        <end position="119"/>
    </location>
</feature>
<organism evidence="2">
    <name type="scientific">mine drainage metagenome</name>
    <dbReference type="NCBI Taxonomy" id="410659"/>
    <lineage>
        <taxon>unclassified sequences</taxon>
        <taxon>metagenomes</taxon>
        <taxon>ecological metagenomes</taxon>
    </lineage>
</organism>
<name>A0A1J5U3D2_9ZZZZ</name>
<gene>
    <name evidence="2" type="ORF">GALL_11640</name>
</gene>
<accession>A0A1J5U3D2</accession>
<feature type="transmembrane region" description="Helical" evidence="1">
    <location>
        <begin position="155"/>
        <end position="176"/>
    </location>
</feature>
<dbReference type="AlphaFoldDB" id="A0A1J5U3D2"/>
<feature type="transmembrane region" description="Helical" evidence="1">
    <location>
        <begin position="60"/>
        <end position="79"/>
    </location>
</feature>
<comment type="caution">
    <text evidence="2">The sequence shown here is derived from an EMBL/GenBank/DDBJ whole genome shotgun (WGS) entry which is preliminary data.</text>
</comment>
<keyword evidence="1" id="KW-0472">Membrane</keyword>
<feature type="transmembrane region" description="Helical" evidence="1">
    <location>
        <begin position="330"/>
        <end position="346"/>
    </location>
</feature>
<proteinExistence type="predicted"/>
<feature type="transmembrane region" description="Helical" evidence="1">
    <location>
        <begin position="292"/>
        <end position="309"/>
    </location>
</feature>
<keyword evidence="1" id="KW-1133">Transmembrane helix</keyword>
<reference evidence="2" key="1">
    <citation type="submission" date="2016-10" db="EMBL/GenBank/DDBJ databases">
        <title>Sequence of Gallionella enrichment culture.</title>
        <authorList>
            <person name="Poehlein A."/>
            <person name="Muehling M."/>
            <person name="Daniel R."/>
        </authorList>
    </citation>
    <scope>NUCLEOTIDE SEQUENCE</scope>
</reference>
<feature type="transmembrane region" description="Helical" evidence="1">
    <location>
        <begin position="131"/>
        <end position="149"/>
    </location>
</feature>
<feature type="transmembrane region" description="Helical" evidence="1">
    <location>
        <begin position="253"/>
        <end position="272"/>
    </location>
</feature>
<dbReference type="EMBL" id="MLJW01000002">
    <property type="protein sequence ID" value="OIR18822.1"/>
    <property type="molecule type" value="Genomic_DNA"/>
</dbReference>
<feature type="transmembrane region" description="Helical" evidence="1">
    <location>
        <begin position="390"/>
        <end position="411"/>
    </location>
</feature>
<feature type="transmembrane region" description="Helical" evidence="1">
    <location>
        <begin position="366"/>
        <end position="383"/>
    </location>
</feature>
<keyword evidence="1" id="KW-0812">Transmembrane</keyword>
<evidence type="ECO:0000313" key="2">
    <source>
        <dbReference type="EMBL" id="OIR18822.1"/>
    </source>
</evidence>
<feature type="transmembrane region" description="Helical" evidence="1">
    <location>
        <begin position="223"/>
        <end position="241"/>
    </location>
</feature>
<evidence type="ECO:0008006" key="3">
    <source>
        <dbReference type="Google" id="ProtNLM"/>
    </source>
</evidence>
<evidence type="ECO:0000256" key="1">
    <source>
        <dbReference type="SAM" id="Phobius"/>
    </source>
</evidence>
<feature type="transmembrane region" description="Helical" evidence="1">
    <location>
        <begin position="188"/>
        <end position="211"/>
    </location>
</feature>